<dbReference type="Proteomes" id="UP000190286">
    <property type="component" value="Unassembled WGS sequence"/>
</dbReference>
<gene>
    <name evidence="1" type="ORF">SAMN02745178_00960</name>
</gene>
<evidence type="ECO:0000313" key="1">
    <source>
        <dbReference type="EMBL" id="SKA80210.1"/>
    </source>
</evidence>
<reference evidence="1 2" key="1">
    <citation type="submission" date="2017-02" db="EMBL/GenBank/DDBJ databases">
        <authorList>
            <person name="Peterson S.W."/>
        </authorList>
    </citation>
    <scope>NUCLEOTIDE SEQUENCE [LARGE SCALE GENOMIC DNA]</scope>
    <source>
        <strain evidence="1 2">ATCC 27749</strain>
    </source>
</reference>
<dbReference type="EMBL" id="FUYF01000004">
    <property type="protein sequence ID" value="SKA80210.1"/>
    <property type="molecule type" value="Genomic_DNA"/>
</dbReference>
<keyword evidence="2" id="KW-1185">Reference proteome</keyword>
<sequence>MDKDFMLTYYDKMVRPIWTELMKAPRYQRAACEHDKLEREFRRLLDEKLGRKYLELDDALFRVMDDIAEATLNASFNQVEQLKAVSTYDGAEIFEEISEKGA</sequence>
<dbReference type="AlphaFoldDB" id="A0A1T4WS71"/>
<dbReference type="RefSeq" id="WP_078783960.1">
    <property type="nucleotide sequence ID" value="NZ_DBEWUX010000028.1"/>
</dbReference>
<protein>
    <submittedName>
        <fullName evidence="1">Uncharacterized protein</fullName>
    </submittedName>
</protein>
<dbReference type="STRING" id="745368.SAMN02745178_00960"/>
<organism evidence="1 2">
    <name type="scientific">Gemmiger formicilis</name>
    <dbReference type="NCBI Taxonomy" id="745368"/>
    <lineage>
        <taxon>Bacteria</taxon>
        <taxon>Bacillati</taxon>
        <taxon>Bacillota</taxon>
        <taxon>Clostridia</taxon>
        <taxon>Eubacteriales</taxon>
        <taxon>Gemmiger</taxon>
    </lineage>
</organism>
<dbReference type="OrthoDB" id="1855216at2"/>
<evidence type="ECO:0000313" key="2">
    <source>
        <dbReference type="Proteomes" id="UP000190286"/>
    </source>
</evidence>
<proteinExistence type="predicted"/>
<name>A0A1T4WS71_9FIRM</name>
<accession>A0A1T4WS71</accession>
<dbReference type="GeneID" id="93337436"/>